<proteinExistence type="predicted"/>
<keyword evidence="10" id="KW-0472">Membrane</keyword>
<keyword evidence="2" id="KW-0723">Serine/threonine-protein kinase</keyword>
<dbReference type="GO" id="GO:0005524">
    <property type="term" value="F:ATP binding"/>
    <property type="evidence" value="ECO:0007669"/>
    <property type="project" value="UniProtKB-KW"/>
</dbReference>
<dbReference type="InterPro" id="IPR011009">
    <property type="entry name" value="Kinase-like_dom_sf"/>
</dbReference>
<comment type="subcellular location">
    <subcellularLocation>
        <location evidence="1">Membrane</location>
        <topology evidence="1">Single-pass type I membrane protein</topology>
    </subcellularLocation>
</comment>
<keyword evidence="11" id="KW-0325">Glycoprotein</keyword>
<evidence type="ECO:0000259" key="13">
    <source>
        <dbReference type="PROSITE" id="PS50011"/>
    </source>
</evidence>
<comment type="caution">
    <text evidence="14">The sequence shown here is derived from an EMBL/GenBank/DDBJ whole genome shotgun (WGS) entry which is preliminary data.</text>
</comment>
<evidence type="ECO:0000256" key="5">
    <source>
        <dbReference type="ARBA" id="ARBA00022729"/>
    </source>
</evidence>
<evidence type="ECO:0000256" key="3">
    <source>
        <dbReference type="ARBA" id="ARBA00022679"/>
    </source>
</evidence>
<evidence type="ECO:0000256" key="12">
    <source>
        <dbReference type="SAM" id="MobiDB-lite"/>
    </source>
</evidence>
<dbReference type="Gene3D" id="1.10.510.10">
    <property type="entry name" value="Transferase(Phosphotransferase) domain 1"/>
    <property type="match status" value="1"/>
</dbReference>
<feature type="region of interest" description="Disordered" evidence="12">
    <location>
        <begin position="218"/>
        <end position="250"/>
    </location>
</feature>
<name>A0A6A1VFW3_9ROSI</name>
<dbReference type="PROSITE" id="PS00108">
    <property type="entry name" value="PROTEIN_KINASE_ST"/>
    <property type="match status" value="1"/>
</dbReference>
<keyword evidence="6" id="KW-0547">Nucleotide-binding</keyword>
<dbReference type="GO" id="GO:0004674">
    <property type="term" value="F:protein serine/threonine kinase activity"/>
    <property type="evidence" value="ECO:0007669"/>
    <property type="project" value="UniProtKB-KW"/>
</dbReference>
<keyword evidence="4" id="KW-0812">Transmembrane</keyword>
<dbReference type="PIRSF" id="PIRSF000654">
    <property type="entry name" value="Integrin-linked_kinase"/>
    <property type="match status" value="1"/>
</dbReference>
<keyword evidence="8" id="KW-0067">ATP-binding</keyword>
<dbReference type="AlphaFoldDB" id="A0A6A1VFW3"/>
<protein>
    <submittedName>
        <fullName evidence="14">Receptor-like protein kinase FERONIA</fullName>
    </submittedName>
</protein>
<evidence type="ECO:0000256" key="9">
    <source>
        <dbReference type="ARBA" id="ARBA00022989"/>
    </source>
</evidence>
<gene>
    <name evidence="14" type="ORF">CJ030_MR6G021355</name>
</gene>
<evidence type="ECO:0000256" key="8">
    <source>
        <dbReference type="ARBA" id="ARBA00022840"/>
    </source>
</evidence>
<evidence type="ECO:0000256" key="2">
    <source>
        <dbReference type="ARBA" id="ARBA00022527"/>
    </source>
</evidence>
<dbReference type="InterPro" id="IPR045272">
    <property type="entry name" value="ANXUR1/2-like"/>
</dbReference>
<evidence type="ECO:0000256" key="4">
    <source>
        <dbReference type="ARBA" id="ARBA00022692"/>
    </source>
</evidence>
<evidence type="ECO:0000256" key="1">
    <source>
        <dbReference type="ARBA" id="ARBA00004479"/>
    </source>
</evidence>
<keyword evidence="3" id="KW-0808">Transferase</keyword>
<dbReference type="Pfam" id="PF07714">
    <property type="entry name" value="PK_Tyr_Ser-Thr"/>
    <property type="match status" value="1"/>
</dbReference>
<accession>A0A6A1VFW3</accession>
<feature type="domain" description="Protein kinase" evidence="13">
    <location>
        <begin position="1"/>
        <end position="206"/>
    </location>
</feature>
<feature type="compositionally biased region" description="Low complexity" evidence="12">
    <location>
        <begin position="220"/>
        <end position="239"/>
    </location>
</feature>
<evidence type="ECO:0000313" key="14">
    <source>
        <dbReference type="EMBL" id="KAB1211455.1"/>
    </source>
</evidence>
<dbReference type="PANTHER" id="PTHR27003">
    <property type="entry name" value="OS07G0166700 PROTEIN"/>
    <property type="match status" value="1"/>
</dbReference>
<evidence type="ECO:0000256" key="11">
    <source>
        <dbReference type="ARBA" id="ARBA00023180"/>
    </source>
</evidence>
<dbReference type="SMART" id="SM00220">
    <property type="entry name" value="S_TKc"/>
    <property type="match status" value="1"/>
</dbReference>
<dbReference type="OrthoDB" id="4062651at2759"/>
<dbReference type="InterPro" id="IPR000719">
    <property type="entry name" value="Prot_kinase_dom"/>
</dbReference>
<dbReference type="SUPFAM" id="SSF56112">
    <property type="entry name" value="Protein kinase-like (PK-like)"/>
    <property type="match status" value="1"/>
</dbReference>
<organism evidence="14 15">
    <name type="scientific">Morella rubra</name>
    <name type="common">Chinese bayberry</name>
    <dbReference type="NCBI Taxonomy" id="262757"/>
    <lineage>
        <taxon>Eukaryota</taxon>
        <taxon>Viridiplantae</taxon>
        <taxon>Streptophyta</taxon>
        <taxon>Embryophyta</taxon>
        <taxon>Tracheophyta</taxon>
        <taxon>Spermatophyta</taxon>
        <taxon>Magnoliopsida</taxon>
        <taxon>eudicotyledons</taxon>
        <taxon>Gunneridae</taxon>
        <taxon>Pentapetalae</taxon>
        <taxon>rosids</taxon>
        <taxon>fabids</taxon>
        <taxon>Fagales</taxon>
        <taxon>Myricaceae</taxon>
        <taxon>Morella</taxon>
    </lineage>
</organism>
<dbReference type="Proteomes" id="UP000516437">
    <property type="component" value="Chromosome 6"/>
</dbReference>
<dbReference type="GO" id="GO:0009506">
    <property type="term" value="C:plasmodesma"/>
    <property type="evidence" value="ECO:0007669"/>
    <property type="project" value="TreeGrafter"/>
</dbReference>
<dbReference type="InterPro" id="IPR001245">
    <property type="entry name" value="Ser-Thr/Tyr_kinase_cat_dom"/>
</dbReference>
<evidence type="ECO:0000256" key="7">
    <source>
        <dbReference type="ARBA" id="ARBA00022777"/>
    </source>
</evidence>
<keyword evidence="7 14" id="KW-0418">Kinase</keyword>
<dbReference type="PANTHER" id="PTHR27003:SF434">
    <property type="entry name" value="RECEPTOR-LIKE PROTEIN KINASE FERONIA"/>
    <property type="match status" value="1"/>
</dbReference>
<keyword evidence="14" id="KW-0675">Receptor</keyword>
<dbReference type="GO" id="GO:0005886">
    <property type="term" value="C:plasma membrane"/>
    <property type="evidence" value="ECO:0007669"/>
    <property type="project" value="TreeGrafter"/>
</dbReference>
<keyword evidence="9" id="KW-1133">Transmembrane helix</keyword>
<dbReference type="FunFam" id="1.10.510.10:FF:000252">
    <property type="entry name" value="Receptor-like protein kinase FERONIA"/>
    <property type="match status" value="1"/>
</dbReference>
<evidence type="ECO:0000313" key="15">
    <source>
        <dbReference type="Proteomes" id="UP000516437"/>
    </source>
</evidence>
<dbReference type="InterPro" id="IPR008271">
    <property type="entry name" value="Ser/Thr_kinase_AS"/>
</dbReference>
<dbReference type="GO" id="GO:0004714">
    <property type="term" value="F:transmembrane receptor protein tyrosine kinase activity"/>
    <property type="evidence" value="ECO:0007669"/>
    <property type="project" value="InterPro"/>
</dbReference>
<dbReference type="PROSITE" id="PS50011">
    <property type="entry name" value="PROTEIN_KINASE_DOM"/>
    <property type="match status" value="1"/>
</dbReference>
<dbReference type="EMBL" id="RXIC02000024">
    <property type="protein sequence ID" value="KAB1211455.1"/>
    <property type="molecule type" value="Genomic_DNA"/>
</dbReference>
<evidence type="ECO:0000256" key="10">
    <source>
        <dbReference type="ARBA" id="ARBA00023136"/>
    </source>
</evidence>
<keyword evidence="15" id="KW-1185">Reference proteome</keyword>
<reference evidence="14 15" key="1">
    <citation type="journal article" date="2019" name="Plant Biotechnol. J.">
        <title>The red bayberry genome and genetic basis of sex determination.</title>
        <authorList>
            <person name="Jia H.M."/>
            <person name="Jia H.J."/>
            <person name="Cai Q.L."/>
            <person name="Wang Y."/>
            <person name="Zhao H.B."/>
            <person name="Yang W.F."/>
            <person name="Wang G.Y."/>
            <person name="Li Y.H."/>
            <person name="Zhan D.L."/>
            <person name="Shen Y.T."/>
            <person name="Niu Q.F."/>
            <person name="Chang L."/>
            <person name="Qiu J."/>
            <person name="Zhao L."/>
            <person name="Xie H.B."/>
            <person name="Fu W.Y."/>
            <person name="Jin J."/>
            <person name="Li X.W."/>
            <person name="Jiao Y."/>
            <person name="Zhou C.C."/>
            <person name="Tu T."/>
            <person name="Chai C.Y."/>
            <person name="Gao J.L."/>
            <person name="Fan L.J."/>
            <person name="van de Weg E."/>
            <person name="Wang J.Y."/>
            <person name="Gao Z.S."/>
        </authorList>
    </citation>
    <scope>NUCLEOTIDE SEQUENCE [LARGE SCALE GENOMIC DNA]</scope>
    <source>
        <tissue evidence="14">Leaves</tissue>
    </source>
</reference>
<keyword evidence="5" id="KW-0732">Signal</keyword>
<evidence type="ECO:0000256" key="6">
    <source>
        <dbReference type="ARBA" id="ARBA00022741"/>
    </source>
</evidence>
<sequence length="250" mass="27954">MILVYEYMAHGTLRNHLYKSANSPLPWKQRLEICLGAARGLQYLHSGANHMIIHRDVKTTNILLDDKWVARFSDFGLSKLGPTSVSQTHVTTAVKGSFGYLDPVYFRRQQLTAKSDVYSFGVVLWEVLSARPPLLRSAEKEPVSLAEWARECYRNEMLDKIVDPFLKGKITPECLNKFGEVAVNCLLDEGIKRPTMDDVVGGLEFALQLQDSAKDPRLFTTSSEDVSDSKSSSVIMTSSGDENSTNEDSD</sequence>